<accession>A0A2S6G2T1</accession>
<comment type="function">
    <text evidence="2 7">Catalyzes the epimerization of the C3' and C5'positions of dTDP-6-deoxy-D-xylo-4-hexulose, forming dTDP-6-deoxy-L-lyxo-4-hexulose.</text>
</comment>
<reference evidence="9 10" key="2">
    <citation type="submission" date="2018-02" db="EMBL/GenBank/DDBJ databases">
        <title>Subsurface microbial communities from deep shales in Ohio and West Virginia, USA.</title>
        <authorList>
            <person name="Wrighton K."/>
        </authorList>
    </citation>
    <scope>NUCLEOTIDE SEQUENCE [LARGE SCALE GENOMIC DNA]</scope>
    <source>
        <strain evidence="9 10">UTICA-S1B9</strain>
    </source>
</reference>
<proteinExistence type="inferred from homology"/>
<dbReference type="OrthoDB" id="9800680at2"/>
<keyword evidence="11" id="KW-1185">Reference proteome</keyword>
<feature type="site" description="Participates in a stacking interaction with the thymidine ring of dTDP-4-oxo-6-deoxyglucose" evidence="6">
    <location>
        <position position="138"/>
    </location>
</feature>
<dbReference type="Proteomes" id="UP000239648">
    <property type="component" value="Unassembled WGS sequence"/>
</dbReference>
<comment type="caution">
    <text evidence="9">The sequence shown here is derived from an EMBL/GenBank/DDBJ whole genome shotgun (WGS) entry which is preliminary data.</text>
</comment>
<dbReference type="RefSeq" id="WP_104417434.1">
    <property type="nucleotide sequence ID" value="NZ_PTIT01000039.1"/>
</dbReference>
<comment type="catalytic activity">
    <reaction evidence="1 7">
        <text>dTDP-4-dehydro-6-deoxy-alpha-D-glucose = dTDP-4-dehydro-beta-L-rhamnose</text>
        <dbReference type="Rhea" id="RHEA:16969"/>
        <dbReference type="ChEBI" id="CHEBI:57649"/>
        <dbReference type="ChEBI" id="CHEBI:62830"/>
        <dbReference type="EC" id="5.1.3.13"/>
    </reaction>
</comment>
<sequence>MKATPLEIPEVILFEPRVFEDDRGFFFESFNQRQFEDAVGRQVTFVQDNHSKSAQGVLRGLHYQLNPHAQGKLVRVVQGEVFDVAVDIRRSSSTFGRWVGATLTAGNKRQLWVPEGFAHGFITLSDTAEFLYKTTNFYAPKSERAIIWNDPDINILWPTCLEPQLSGKDGTAPPFLNAEVFE</sequence>
<evidence type="ECO:0000256" key="1">
    <source>
        <dbReference type="ARBA" id="ARBA00001298"/>
    </source>
</evidence>
<dbReference type="NCBIfam" id="TIGR01221">
    <property type="entry name" value="rmlC"/>
    <property type="match status" value="1"/>
</dbReference>
<dbReference type="InterPro" id="IPR000888">
    <property type="entry name" value="RmlC-like"/>
</dbReference>
<dbReference type="EMBL" id="PTIT01000039">
    <property type="protein sequence ID" value="PPK49979.1"/>
    <property type="molecule type" value="Genomic_DNA"/>
</dbReference>
<evidence type="ECO:0000256" key="2">
    <source>
        <dbReference type="ARBA" id="ARBA00001997"/>
    </source>
</evidence>
<comment type="pathway">
    <text evidence="7">Carbohydrate biosynthesis; dTDP-L-rhamnose biosynthesis.</text>
</comment>
<reference evidence="8 11" key="1">
    <citation type="submission" date="2018-02" db="EMBL/GenBank/DDBJ databases">
        <title>Deep subsurface shale carbon reservoir microbial communities from Ohio and West Virginia, USA.</title>
        <authorList>
            <person name="Wrighton K."/>
        </authorList>
    </citation>
    <scope>NUCLEOTIDE SEQUENCE [LARGE SCALE GENOMIC DNA]</scope>
    <source>
        <strain evidence="8 11">UTICA-S1B6</strain>
    </source>
</reference>
<evidence type="ECO:0000256" key="3">
    <source>
        <dbReference type="ARBA" id="ARBA00012098"/>
    </source>
</evidence>
<dbReference type="InterPro" id="IPR011051">
    <property type="entry name" value="RmlC_Cupin_sf"/>
</dbReference>
<dbReference type="InterPro" id="IPR014710">
    <property type="entry name" value="RmlC-like_jellyroll"/>
</dbReference>
<dbReference type="EMBL" id="PTIU01000039">
    <property type="protein sequence ID" value="PPK51894.1"/>
    <property type="molecule type" value="Genomic_DNA"/>
</dbReference>
<evidence type="ECO:0000256" key="6">
    <source>
        <dbReference type="PIRSR" id="PIRSR600888-3"/>
    </source>
</evidence>
<feature type="active site" description="Proton acceptor" evidence="5">
    <location>
        <position position="62"/>
    </location>
</feature>
<dbReference type="CDD" id="cd00438">
    <property type="entry name" value="cupin_RmlC"/>
    <property type="match status" value="1"/>
</dbReference>
<dbReference type="GO" id="GO:0005829">
    <property type="term" value="C:cytosol"/>
    <property type="evidence" value="ECO:0007669"/>
    <property type="project" value="TreeGrafter"/>
</dbReference>
<comment type="similarity">
    <text evidence="7">Belongs to the dTDP-4-dehydrorhamnose 3,5-epimerase family.</text>
</comment>
<dbReference type="PANTHER" id="PTHR21047">
    <property type="entry name" value="DTDP-6-DEOXY-D-GLUCOSE-3,5 EPIMERASE"/>
    <property type="match status" value="1"/>
</dbReference>
<dbReference type="AlphaFoldDB" id="A0A2S6G2T1"/>
<evidence type="ECO:0000256" key="7">
    <source>
        <dbReference type="RuleBase" id="RU364069"/>
    </source>
</evidence>
<dbReference type="SUPFAM" id="SSF51182">
    <property type="entry name" value="RmlC-like cupins"/>
    <property type="match status" value="1"/>
</dbReference>
<dbReference type="Gene3D" id="2.60.120.10">
    <property type="entry name" value="Jelly Rolls"/>
    <property type="match status" value="1"/>
</dbReference>
<dbReference type="GO" id="GO:0019305">
    <property type="term" value="P:dTDP-rhamnose biosynthetic process"/>
    <property type="evidence" value="ECO:0007669"/>
    <property type="project" value="UniProtKB-UniRule"/>
</dbReference>
<gene>
    <name evidence="9" type="ORF">B0H24_10398</name>
    <name evidence="8" type="ORF">BY455_1398</name>
</gene>
<dbReference type="Pfam" id="PF00908">
    <property type="entry name" value="dTDP_sugar_isom"/>
    <property type="match status" value="1"/>
</dbReference>
<dbReference type="GO" id="GO:0008830">
    <property type="term" value="F:dTDP-4-dehydrorhamnose 3,5-epimerase activity"/>
    <property type="evidence" value="ECO:0007669"/>
    <property type="project" value="UniProtKB-UniRule"/>
</dbReference>
<dbReference type="UniPathway" id="UPA00124"/>
<comment type="subunit">
    <text evidence="7">Homodimer.</text>
</comment>
<feature type="active site" description="Proton donor" evidence="5">
    <location>
        <position position="132"/>
    </location>
</feature>
<dbReference type="EC" id="5.1.3.13" evidence="3 7"/>
<evidence type="ECO:0000313" key="8">
    <source>
        <dbReference type="EMBL" id="PPK49979.1"/>
    </source>
</evidence>
<dbReference type="PANTHER" id="PTHR21047:SF2">
    <property type="entry name" value="THYMIDINE DIPHOSPHO-4-KETO-RHAMNOSE 3,5-EPIMERASE"/>
    <property type="match status" value="1"/>
</dbReference>
<name>A0A2S6G2T1_9GAMM</name>
<keyword evidence="7" id="KW-0413">Isomerase</keyword>
<protein>
    <recommendedName>
        <fullName evidence="4 7">dTDP-4-dehydrorhamnose 3,5-epimerase</fullName>
        <ecNumber evidence="3 7">5.1.3.13</ecNumber>
    </recommendedName>
    <alternativeName>
        <fullName evidence="7">Thymidine diphospho-4-keto-rhamnose 3,5-epimerase</fullName>
    </alternativeName>
</protein>
<evidence type="ECO:0000256" key="4">
    <source>
        <dbReference type="ARBA" id="ARBA00019595"/>
    </source>
</evidence>
<evidence type="ECO:0000313" key="11">
    <source>
        <dbReference type="Proteomes" id="UP000239648"/>
    </source>
</evidence>
<dbReference type="Proteomes" id="UP000239446">
    <property type="component" value="Unassembled WGS sequence"/>
</dbReference>
<organism evidence="9 10">
    <name type="scientific">Marinobacter persicus</name>
    <dbReference type="NCBI Taxonomy" id="930118"/>
    <lineage>
        <taxon>Bacteria</taxon>
        <taxon>Pseudomonadati</taxon>
        <taxon>Pseudomonadota</taxon>
        <taxon>Gammaproteobacteria</taxon>
        <taxon>Pseudomonadales</taxon>
        <taxon>Marinobacteraceae</taxon>
        <taxon>Marinobacter</taxon>
    </lineage>
</organism>
<evidence type="ECO:0000256" key="5">
    <source>
        <dbReference type="PIRSR" id="PIRSR600888-1"/>
    </source>
</evidence>
<dbReference type="GO" id="GO:0000271">
    <property type="term" value="P:polysaccharide biosynthetic process"/>
    <property type="evidence" value="ECO:0007669"/>
    <property type="project" value="TreeGrafter"/>
</dbReference>
<evidence type="ECO:0000313" key="10">
    <source>
        <dbReference type="Proteomes" id="UP000239446"/>
    </source>
</evidence>
<evidence type="ECO:0000313" key="9">
    <source>
        <dbReference type="EMBL" id="PPK51894.1"/>
    </source>
</evidence>